<evidence type="ECO:0000256" key="4">
    <source>
        <dbReference type="ARBA" id="ARBA00022989"/>
    </source>
</evidence>
<feature type="transmembrane region" description="Helical" evidence="7">
    <location>
        <begin position="185"/>
        <end position="204"/>
    </location>
</feature>
<feature type="transmembrane region" description="Helical" evidence="7">
    <location>
        <begin position="467"/>
        <end position="487"/>
    </location>
</feature>
<dbReference type="PANTHER" id="PTHR45649">
    <property type="entry name" value="AMINO-ACID PERMEASE BAT1"/>
    <property type="match status" value="1"/>
</dbReference>
<evidence type="ECO:0000256" key="6">
    <source>
        <dbReference type="SAM" id="MobiDB-lite"/>
    </source>
</evidence>
<evidence type="ECO:0000256" key="1">
    <source>
        <dbReference type="ARBA" id="ARBA00004141"/>
    </source>
</evidence>
<evidence type="ECO:0000256" key="3">
    <source>
        <dbReference type="ARBA" id="ARBA00022692"/>
    </source>
</evidence>
<protein>
    <submittedName>
        <fullName evidence="8">Amino acid/polyamine transporter I</fullName>
    </submittedName>
</protein>
<dbReference type="InterPro" id="IPR002293">
    <property type="entry name" value="AA/rel_permease1"/>
</dbReference>
<organism evidence="8 9">
    <name type="scientific">Venturia nashicola</name>
    <dbReference type="NCBI Taxonomy" id="86259"/>
    <lineage>
        <taxon>Eukaryota</taxon>
        <taxon>Fungi</taxon>
        <taxon>Dikarya</taxon>
        <taxon>Ascomycota</taxon>
        <taxon>Pezizomycotina</taxon>
        <taxon>Dothideomycetes</taxon>
        <taxon>Pleosporomycetidae</taxon>
        <taxon>Venturiales</taxon>
        <taxon>Venturiaceae</taxon>
        <taxon>Venturia</taxon>
    </lineage>
</organism>
<feature type="transmembrane region" description="Helical" evidence="7">
    <location>
        <begin position="293"/>
        <end position="313"/>
    </location>
</feature>
<comment type="subcellular location">
    <subcellularLocation>
        <location evidence="1">Membrane</location>
        <topology evidence="1">Multi-pass membrane protein</topology>
    </subcellularLocation>
</comment>
<feature type="transmembrane region" description="Helical" evidence="7">
    <location>
        <begin position="60"/>
        <end position="76"/>
    </location>
</feature>
<feature type="transmembrane region" description="Helical" evidence="7">
    <location>
        <begin position="397"/>
        <end position="417"/>
    </location>
</feature>
<dbReference type="EMBL" id="SNSC02000018">
    <property type="protein sequence ID" value="TID16592.1"/>
    <property type="molecule type" value="Genomic_DNA"/>
</dbReference>
<reference evidence="8 9" key="1">
    <citation type="submission" date="2019-04" db="EMBL/GenBank/DDBJ databases">
        <title>High contiguity whole genome sequence and gene annotation resource for two Venturia nashicola isolates.</title>
        <authorList>
            <person name="Prokchorchik M."/>
            <person name="Won K."/>
            <person name="Lee Y."/>
            <person name="Choi E.D."/>
            <person name="Segonzac C."/>
            <person name="Sohn K.H."/>
        </authorList>
    </citation>
    <scope>NUCLEOTIDE SEQUENCE [LARGE SCALE GENOMIC DNA]</scope>
    <source>
        <strain evidence="8 9">PRI2</strain>
    </source>
</reference>
<keyword evidence="9" id="KW-1185">Reference proteome</keyword>
<name>A0A4Z1NTJ9_9PEZI</name>
<sequence length="552" mass="59830">MSIRNTKTDLPEKRDFDGSSNPALEPGTSDDSLSDRHHGTYHDVRDMGRLGKKQQFMRNFRFYSILGFTSTLMATWESMLTTSAFGLIDGGTGGLIWTYLVTITLMTCVIASMADMASMAPTSGGQYHWVSEFAPKSSQRFLSYIVGWTGALGWQAGTATAAYVSGTLIQGLIVLWNENYVPARWEGTLLTIAMALVMTFFNTYGARQLPLLEGLVLCLHIFGFFGILIPLWVLAPKQSAVKVFTDFQDGGGWGSIGTACIVGQVSAISSFIGPDAGTHMSEEIRDASRIVPLTMIATAILNGTLGLVMVITYCFCIPDLEAVLASPTGYPFIAVFYNATGSKGATTAMTMILIVLTIAAGVSILATASRQAFAFARDQGLPWSPVWSKVVKLGTEIPLNAILLSLGITVALALVNIGSTAAFNSIVSLLVSSLFTGYLVSIGCIFLKRLKGEPLPPSRFSLGKFAIPLNIISLLYIIFAFIMSFFPTVKAVTAVSMNWSVLVWSIIMGFSTLFYYLHGKKIYKGPVVYVNKELVDYPPPPVIIHNKKSLES</sequence>
<keyword evidence="5 7" id="KW-0472">Membrane</keyword>
<evidence type="ECO:0000313" key="8">
    <source>
        <dbReference type="EMBL" id="TID16592.1"/>
    </source>
</evidence>
<feature type="transmembrane region" description="Helical" evidence="7">
    <location>
        <begin position="211"/>
        <end position="233"/>
    </location>
</feature>
<feature type="transmembrane region" description="Helical" evidence="7">
    <location>
        <begin position="253"/>
        <end position="272"/>
    </location>
</feature>
<evidence type="ECO:0000256" key="2">
    <source>
        <dbReference type="ARBA" id="ARBA00022448"/>
    </source>
</evidence>
<comment type="caution">
    <text evidence="8">The sequence shown here is derived from an EMBL/GenBank/DDBJ whole genome shotgun (WGS) entry which is preliminary data.</text>
</comment>
<dbReference type="Gene3D" id="1.20.1740.10">
    <property type="entry name" value="Amino acid/polyamine transporter I"/>
    <property type="match status" value="1"/>
</dbReference>
<evidence type="ECO:0000256" key="5">
    <source>
        <dbReference type="ARBA" id="ARBA00023136"/>
    </source>
</evidence>
<feature type="transmembrane region" description="Helical" evidence="7">
    <location>
        <begin position="141"/>
        <end position="165"/>
    </location>
</feature>
<keyword evidence="3 7" id="KW-0812">Transmembrane</keyword>
<feature type="region of interest" description="Disordered" evidence="6">
    <location>
        <begin position="1"/>
        <end position="38"/>
    </location>
</feature>
<gene>
    <name evidence="8" type="ORF">E6O75_ATG11710</name>
</gene>
<dbReference type="Pfam" id="PF13520">
    <property type="entry name" value="AA_permease_2"/>
    <property type="match status" value="1"/>
</dbReference>
<proteinExistence type="predicted"/>
<dbReference type="PIRSF" id="PIRSF006060">
    <property type="entry name" value="AA_transporter"/>
    <property type="match status" value="1"/>
</dbReference>
<dbReference type="AlphaFoldDB" id="A0A4Z1NTJ9"/>
<dbReference type="PANTHER" id="PTHR45649:SF2">
    <property type="entry name" value="ACID PERMEASE, PUTATIVE-RELATED"/>
    <property type="match status" value="1"/>
</dbReference>
<evidence type="ECO:0000256" key="7">
    <source>
        <dbReference type="SAM" id="Phobius"/>
    </source>
</evidence>
<evidence type="ECO:0000313" key="9">
    <source>
        <dbReference type="Proteomes" id="UP000298493"/>
    </source>
</evidence>
<dbReference type="STRING" id="86259.A0A4Z1NTJ9"/>
<dbReference type="GO" id="GO:0016020">
    <property type="term" value="C:membrane"/>
    <property type="evidence" value="ECO:0007669"/>
    <property type="project" value="UniProtKB-SubCell"/>
</dbReference>
<feature type="transmembrane region" description="Helical" evidence="7">
    <location>
        <begin position="96"/>
        <end position="120"/>
    </location>
</feature>
<keyword evidence="4 7" id="KW-1133">Transmembrane helix</keyword>
<feature type="transmembrane region" description="Helical" evidence="7">
    <location>
        <begin position="348"/>
        <end position="368"/>
    </location>
</feature>
<dbReference type="GO" id="GO:0022857">
    <property type="term" value="F:transmembrane transporter activity"/>
    <property type="evidence" value="ECO:0007669"/>
    <property type="project" value="InterPro"/>
</dbReference>
<feature type="transmembrane region" description="Helical" evidence="7">
    <location>
        <begin position="499"/>
        <end position="517"/>
    </location>
</feature>
<feature type="transmembrane region" description="Helical" evidence="7">
    <location>
        <begin position="423"/>
        <end position="447"/>
    </location>
</feature>
<accession>A0A4Z1NTJ9</accession>
<keyword evidence="2" id="KW-0813">Transport</keyword>
<dbReference type="Proteomes" id="UP000298493">
    <property type="component" value="Unassembled WGS sequence"/>
</dbReference>
<feature type="compositionally biased region" description="Basic and acidic residues" evidence="6">
    <location>
        <begin position="1"/>
        <end position="17"/>
    </location>
</feature>